<dbReference type="EMBL" id="BMAW01064998">
    <property type="protein sequence ID" value="GFT48311.1"/>
    <property type="molecule type" value="Genomic_DNA"/>
</dbReference>
<evidence type="ECO:0000313" key="2">
    <source>
        <dbReference type="Proteomes" id="UP000887013"/>
    </source>
</evidence>
<reference evidence="1" key="1">
    <citation type="submission" date="2020-08" db="EMBL/GenBank/DDBJ databases">
        <title>Multicomponent nature underlies the extraordinary mechanical properties of spider dragline silk.</title>
        <authorList>
            <person name="Kono N."/>
            <person name="Nakamura H."/>
            <person name="Mori M."/>
            <person name="Yoshida Y."/>
            <person name="Ohtoshi R."/>
            <person name="Malay A.D."/>
            <person name="Moran D.A.P."/>
            <person name="Tomita M."/>
            <person name="Numata K."/>
            <person name="Arakawa K."/>
        </authorList>
    </citation>
    <scope>NUCLEOTIDE SEQUENCE</scope>
</reference>
<organism evidence="1 2">
    <name type="scientific">Nephila pilipes</name>
    <name type="common">Giant wood spider</name>
    <name type="synonym">Nephila maculata</name>
    <dbReference type="NCBI Taxonomy" id="299642"/>
    <lineage>
        <taxon>Eukaryota</taxon>
        <taxon>Metazoa</taxon>
        <taxon>Ecdysozoa</taxon>
        <taxon>Arthropoda</taxon>
        <taxon>Chelicerata</taxon>
        <taxon>Arachnida</taxon>
        <taxon>Araneae</taxon>
        <taxon>Araneomorphae</taxon>
        <taxon>Entelegynae</taxon>
        <taxon>Araneoidea</taxon>
        <taxon>Nephilidae</taxon>
        <taxon>Nephila</taxon>
    </lineage>
</organism>
<protein>
    <submittedName>
        <fullName evidence="1">Uncharacterized protein</fullName>
    </submittedName>
</protein>
<name>A0A8X6TUK5_NEPPI</name>
<dbReference type="Proteomes" id="UP000887013">
    <property type="component" value="Unassembled WGS sequence"/>
</dbReference>
<proteinExistence type="predicted"/>
<gene>
    <name evidence="1" type="ORF">NPIL_310261</name>
</gene>
<accession>A0A8X6TUK5</accession>
<comment type="caution">
    <text evidence="1">The sequence shown here is derived from an EMBL/GenBank/DDBJ whole genome shotgun (WGS) entry which is preliminary data.</text>
</comment>
<keyword evidence="2" id="KW-1185">Reference proteome</keyword>
<sequence length="82" mass="9316">MLEEGCNGTYKKGVFLCEEFFSHHLYQVLSFYRCPAAQSIDGTQTHKSPHKSLGEDRSVLSHEISAETYLCATKKRHTVLHS</sequence>
<evidence type="ECO:0000313" key="1">
    <source>
        <dbReference type="EMBL" id="GFT48311.1"/>
    </source>
</evidence>
<dbReference type="AlphaFoldDB" id="A0A8X6TUK5"/>